<gene>
    <name evidence="1" type="ORF">TIFTF001_033485</name>
</gene>
<dbReference type="Proteomes" id="UP001187192">
    <property type="component" value="Unassembled WGS sequence"/>
</dbReference>
<accession>A0AA88J7X5</accession>
<keyword evidence="2" id="KW-1185">Reference proteome</keyword>
<evidence type="ECO:0000313" key="2">
    <source>
        <dbReference type="Proteomes" id="UP001187192"/>
    </source>
</evidence>
<proteinExistence type="predicted"/>
<dbReference type="EMBL" id="BTGU01000178">
    <property type="protein sequence ID" value="GMN64417.1"/>
    <property type="molecule type" value="Genomic_DNA"/>
</dbReference>
<reference evidence="1" key="1">
    <citation type="submission" date="2023-07" db="EMBL/GenBank/DDBJ databases">
        <title>draft genome sequence of fig (Ficus carica).</title>
        <authorList>
            <person name="Takahashi T."/>
            <person name="Nishimura K."/>
        </authorList>
    </citation>
    <scope>NUCLEOTIDE SEQUENCE</scope>
</reference>
<evidence type="ECO:0000313" key="1">
    <source>
        <dbReference type="EMBL" id="GMN64417.1"/>
    </source>
</evidence>
<comment type="caution">
    <text evidence="1">The sequence shown here is derived from an EMBL/GenBank/DDBJ whole genome shotgun (WGS) entry which is preliminary data.</text>
</comment>
<dbReference type="Gramene" id="FCD_00028699-RA">
    <property type="protein sequence ID" value="FCD_00028699-RA:cds"/>
    <property type="gene ID" value="FCD_00028699"/>
</dbReference>
<organism evidence="1 2">
    <name type="scientific">Ficus carica</name>
    <name type="common">Common fig</name>
    <dbReference type="NCBI Taxonomy" id="3494"/>
    <lineage>
        <taxon>Eukaryota</taxon>
        <taxon>Viridiplantae</taxon>
        <taxon>Streptophyta</taxon>
        <taxon>Embryophyta</taxon>
        <taxon>Tracheophyta</taxon>
        <taxon>Spermatophyta</taxon>
        <taxon>Magnoliopsida</taxon>
        <taxon>eudicotyledons</taxon>
        <taxon>Gunneridae</taxon>
        <taxon>Pentapetalae</taxon>
        <taxon>rosids</taxon>
        <taxon>fabids</taxon>
        <taxon>Rosales</taxon>
        <taxon>Moraceae</taxon>
        <taxon>Ficeae</taxon>
        <taxon>Ficus</taxon>
    </lineage>
</organism>
<dbReference type="AlphaFoldDB" id="A0AA88J7X5"/>
<name>A0AA88J7X5_FICCA</name>
<sequence length="43" mass="4768">MAYKERLKDETKIVLDAISFASIHLNELGVMATPKAHQVEGVL</sequence>
<protein>
    <submittedName>
        <fullName evidence="1">Uncharacterized protein</fullName>
    </submittedName>
</protein>